<proteinExistence type="predicted"/>
<dbReference type="AlphaFoldDB" id="A0A499UUZ7"/>
<name>A0A499UUZ7_9ACTN</name>
<sequence>MVFAGVSPAAAVLGELVADERLDERLPGGSGALHPALSRRRGAAKADPTWIIGFAQRGHSRS</sequence>
<dbReference type="Proteomes" id="UP000463951">
    <property type="component" value="Chromosome"/>
</dbReference>
<evidence type="ECO:0000313" key="2">
    <source>
        <dbReference type="Proteomes" id="UP000463951"/>
    </source>
</evidence>
<organism evidence="1 2">
    <name type="scientific">Streptomyces antimycoticus</name>
    <dbReference type="NCBI Taxonomy" id="68175"/>
    <lineage>
        <taxon>Bacteria</taxon>
        <taxon>Bacillati</taxon>
        <taxon>Actinomycetota</taxon>
        <taxon>Actinomycetes</taxon>
        <taxon>Kitasatosporales</taxon>
        <taxon>Streptomycetaceae</taxon>
        <taxon>Streptomyces</taxon>
        <taxon>Streptomyces violaceusniger group</taxon>
    </lineage>
</organism>
<protein>
    <submittedName>
        <fullName evidence="1">Uncharacterized protein</fullName>
    </submittedName>
</protein>
<accession>A0A499UUZ7</accession>
<gene>
    <name evidence="1" type="ORF">SSPO_087330</name>
</gene>
<evidence type="ECO:0000313" key="1">
    <source>
        <dbReference type="EMBL" id="BBJ46015.1"/>
    </source>
</evidence>
<reference evidence="1 2" key="1">
    <citation type="journal article" date="2020" name="Int. J. Syst. Evol. Microbiol.">
        <title>Reclassification of Streptomyces castelarensis and Streptomyces sporoclivatus as later heterotypic synonyms of Streptomyces antimycoticus.</title>
        <authorList>
            <person name="Komaki H."/>
            <person name="Tamura T."/>
        </authorList>
    </citation>
    <scope>NUCLEOTIDE SEQUENCE [LARGE SCALE GENOMIC DNA]</scope>
    <source>
        <strain evidence="1 2">NBRC 100767</strain>
    </source>
</reference>
<dbReference type="EMBL" id="AP019620">
    <property type="protein sequence ID" value="BBJ46015.1"/>
    <property type="molecule type" value="Genomic_DNA"/>
</dbReference>